<protein>
    <submittedName>
        <fullName evidence="3">Uncharacterized protein</fullName>
    </submittedName>
</protein>
<name>A0A9P8W0U4_9HYPO</name>
<evidence type="ECO:0000313" key="3">
    <source>
        <dbReference type="EMBL" id="KAH6887414.1"/>
    </source>
</evidence>
<evidence type="ECO:0000256" key="1">
    <source>
        <dbReference type="SAM" id="MobiDB-lite"/>
    </source>
</evidence>
<dbReference type="OrthoDB" id="5231661at2759"/>
<gene>
    <name evidence="3" type="ORF">B0T10DRAFT_489769</name>
</gene>
<evidence type="ECO:0000256" key="2">
    <source>
        <dbReference type="SAM" id="Phobius"/>
    </source>
</evidence>
<sequence>MHNITRGLFRLRPTTHLTRATTRSRLRLFSNQKALWAQETKPESITVKKEPDPQQPNNANPSYPAFSFEALGIGKNMKIVLIIILSIFGTLETWFYCQAVWRWWKGTAEAKEV</sequence>
<feature type="transmembrane region" description="Helical" evidence="2">
    <location>
        <begin position="79"/>
        <end position="101"/>
    </location>
</feature>
<keyword evidence="4" id="KW-1185">Reference proteome</keyword>
<keyword evidence="2" id="KW-0472">Membrane</keyword>
<reference evidence="3 4" key="1">
    <citation type="journal article" date="2021" name="Nat. Commun.">
        <title>Genetic determinants of endophytism in the Arabidopsis root mycobiome.</title>
        <authorList>
            <person name="Mesny F."/>
            <person name="Miyauchi S."/>
            <person name="Thiergart T."/>
            <person name="Pickel B."/>
            <person name="Atanasova L."/>
            <person name="Karlsson M."/>
            <person name="Huettel B."/>
            <person name="Barry K.W."/>
            <person name="Haridas S."/>
            <person name="Chen C."/>
            <person name="Bauer D."/>
            <person name="Andreopoulos W."/>
            <person name="Pangilinan J."/>
            <person name="LaButti K."/>
            <person name="Riley R."/>
            <person name="Lipzen A."/>
            <person name="Clum A."/>
            <person name="Drula E."/>
            <person name="Henrissat B."/>
            <person name="Kohler A."/>
            <person name="Grigoriev I.V."/>
            <person name="Martin F.M."/>
            <person name="Hacquard S."/>
        </authorList>
    </citation>
    <scope>NUCLEOTIDE SEQUENCE [LARGE SCALE GENOMIC DNA]</scope>
    <source>
        <strain evidence="3 4">MPI-CAGE-CH-0241</strain>
    </source>
</reference>
<keyword evidence="2" id="KW-0812">Transmembrane</keyword>
<dbReference type="AlphaFoldDB" id="A0A9P8W0U4"/>
<dbReference type="EMBL" id="JAGPYM010000014">
    <property type="protein sequence ID" value="KAH6887414.1"/>
    <property type="molecule type" value="Genomic_DNA"/>
</dbReference>
<dbReference type="Proteomes" id="UP000777438">
    <property type="component" value="Unassembled WGS sequence"/>
</dbReference>
<keyword evidence="2" id="KW-1133">Transmembrane helix</keyword>
<organism evidence="3 4">
    <name type="scientific">Thelonectria olida</name>
    <dbReference type="NCBI Taxonomy" id="1576542"/>
    <lineage>
        <taxon>Eukaryota</taxon>
        <taxon>Fungi</taxon>
        <taxon>Dikarya</taxon>
        <taxon>Ascomycota</taxon>
        <taxon>Pezizomycotina</taxon>
        <taxon>Sordariomycetes</taxon>
        <taxon>Hypocreomycetidae</taxon>
        <taxon>Hypocreales</taxon>
        <taxon>Nectriaceae</taxon>
        <taxon>Thelonectria</taxon>
    </lineage>
</organism>
<evidence type="ECO:0000313" key="4">
    <source>
        <dbReference type="Proteomes" id="UP000777438"/>
    </source>
</evidence>
<proteinExistence type="predicted"/>
<feature type="region of interest" description="Disordered" evidence="1">
    <location>
        <begin position="38"/>
        <end position="61"/>
    </location>
</feature>
<accession>A0A9P8W0U4</accession>
<feature type="compositionally biased region" description="Basic and acidic residues" evidence="1">
    <location>
        <begin position="40"/>
        <end position="52"/>
    </location>
</feature>
<comment type="caution">
    <text evidence="3">The sequence shown here is derived from an EMBL/GenBank/DDBJ whole genome shotgun (WGS) entry which is preliminary data.</text>
</comment>